<dbReference type="Proteomes" id="UP000494363">
    <property type="component" value="Unassembled WGS sequence"/>
</dbReference>
<dbReference type="RefSeq" id="WP_175233137.1">
    <property type="nucleotide sequence ID" value="NZ_CADIKH010000136.1"/>
</dbReference>
<dbReference type="AlphaFoldDB" id="A0A6J5FBG3"/>
<accession>A0A6J5FBG3</accession>
<organism evidence="4 5">
    <name type="scientific">Paraburkholderia humisilvae</name>
    <dbReference type="NCBI Taxonomy" id="627669"/>
    <lineage>
        <taxon>Bacteria</taxon>
        <taxon>Pseudomonadati</taxon>
        <taxon>Pseudomonadota</taxon>
        <taxon>Betaproteobacteria</taxon>
        <taxon>Burkholderiales</taxon>
        <taxon>Burkholderiaceae</taxon>
        <taxon>Paraburkholderia</taxon>
    </lineage>
</organism>
<keyword evidence="5" id="KW-1185">Reference proteome</keyword>
<dbReference type="InterPro" id="IPR001867">
    <property type="entry name" value="OmpR/PhoB-type_DNA-bd"/>
</dbReference>
<dbReference type="InterPro" id="IPR016032">
    <property type="entry name" value="Sig_transdc_resp-reg_C-effctor"/>
</dbReference>
<dbReference type="CDD" id="cd00383">
    <property type="entry name" value="trans_reg_C"/>
    <property type="match status" value="1"/>
</dbReference>
<evidence type="ECO:0000256" key="1">
    <source>
        <dbReference type="ARBA" id="ARBA00023125"/>
    </source>
</evidence>
<protein>
    <recommendedName>
        <fullName evidence="3">OmpR/PhoB-type domain-containing protein</fullName>
    </recommendedName>
</protein>
<sequence length="176" mass="19971">MMAILFLQDEDPVKKDEICAALKNAGFRLTGSDLMSAPPAASRLIETSRNVAVLQVDQERPLPLHFASLACGASQPWCLSLRQHVLAAPNDKKTKLTNLEFTLLKIFAVLEQGEVVTRRRIIDEFGENYMTYSQNRLDTIVMRLRRKIRMMAGATLPLNTVRVRGFSFDDWLILQH</sequence>
<evidence type="ECO:0000313" key="4">
    <source>
        <dbReference type="EMBL" id="CAB3774586.1"/>
    </source>
</evidence>
<dbReference type="GO" id="GO:0000160">
    <property type="term" value="P:phosphorelay signal transduction system"/>
    <property type="evidence" value="ECO:0007669"/>
    <property type="project" value="InterPro"/>
</dbReference>
<feature type="DNA-binding region" description="OmpR/PhoB-type" evidence="2">
    <location>
        <begin position="66"/>
        <end position="170"/>
    </location>
</feature>
<dbReference type="SUPFAM" id="SSF46894">
    <property type="entry name" value="C-terminal effector domain of the bipartite response regulators"/>
    <property type="match status" value="1"/>
</dbReference>
<gene>
    <name evidence="4" type="ORF">LMG29542_07964</name>
</gene>
<dbReference type="GO" id="GO:0006355">
    <property type="term" value="P:regulation of DNA-templated transcription"/>
    <property type="evidence" value="ECO:0007669"/>
    <property type="project" value="InterPro"/>
</dbReference>
<proteinExistence type="predicted"/>
<keyword evidence="1 2" id="KW-0238">DNA-binding</keyword>
<name>A0A6J5FBG3_9BURK</name>
<dbReference type="Gene3D" id="1.10.10.10">
    <property type="entry name" value="Winged helix-like DNA-binding domain superfamily/Winged helix DNA-binding domain"/>
    <property type="match status" value="1"/>
</dbReference>
<evidence type="ECO:0000259" key="3">
    <source>
        <dbReference type="PROSITE" id="PS51755"/>
    </source>
</evidence>
<feature type="domain" description="OmpR/PhoB-type" evidence="3">
    <location>
        <begin position="66"/>
        <end position="170"/>
    </location>
</feature>
<evidence type="ECO:0000313" key="5">
    <source>
        <dbReference type="Proteomes" id="UP000494363"/>
    </source>
</evidence>
<dbReference type="Pfam" id="PF00486">
    <property type="entry name" value="Trans_reg_C"/>
    <property type="match status" value="1"/>
</dbReference>
<dbReference type="EMBL" id="CADIKH010000136">
    <property type="protein sequence ID" value="CAB3774586.1"/>
    <property type="molecule type" value="Genomic_DNA"/>
</dbReference>
<evidence type="ECO:0000256" key="2">
    <source>
        <dbReference type="PROSITE-ProRule" id="PRU01091"/>
    </source>
</evidence>
<dbReference type="InterPro" id="IPR036388">
    <property type="entry name" value="WH-like_DNA-bd_sf"/>
</dbReference>
<dbReference type="GO" id="GO:0003677">
    <property type="term" value="F:DNA binding"/>
    <property type="evidence" value="ECO:0007669"/>
    <property type="project" value="UniProtKB-UniRule"/>
</dbReference>
<reference evidence="4 5" key="1">
    <citation type="submission" date="2020-04" db="EMBL/GenBank/DDBJ databases">
        <authorList>
            <person name="De Canck E."/>
        </authorList>
    </citation>
    <scope>NUCLEOTIDE SEQUENCE [LARGE SCALE GENOMIC DNA]</scope>
    <source>
        <strain evidence="4 5">LMG 29542</strain>
    </source>
</reference>
<dbReference type="PROSITE" id="PS51755">
    <property type="entry name" value="OMPR_PHOB"/>
    <property type="match status" value="1"/>
</dbReference>
<dbReference type="SMART" id="SM00862">
    <property type="entry name" value="Trans_reg_C"/>
    <property type="match status" value="1"/>
</dbReference>